<evidence type="ECO:0008006" key="4">
    <source>
        <dbReference type="Google" id="ProtNLM"/>
    </source>
</evidence>
<feature type="compositionally biased region" description="Pro residues" evidence="1">
    <location>
        <begin position="272"/>
        <end position="281"/>
    </location>
</feature>
<gene>
    <name evidence="2" type="ORF">BQ4739_LOCUS2290</name>
</gene>
<feature type="compositionally biased region" description="Polar residues" evidence="1">
    <location>
        <begin position="247"/>
        <end position="256"/>
    </location>
</feature>
<proteinExistence type="predicted"/>
<sequence>MGAHLSTVHGQVKEQFQKKDQGSKGYLTLKEVMGIRPLYNLNPSHVGVLYQVDKDCDGRFTLEELLAFASFAHSYARLHHTLDSSYMAAGLASLRMWRDLREDSGREQFVDWAMQLFVGGYEVTQLEGQGDELYVHRKALKALHVLFDMERNLGVDYQALLDMMQAAAEEQQLLDPDNPDHDDWVPLDVLRLFTESLTDGMSGIMESFFSDDAEQVLAGVEEGTAAVQEAAAAAEAAAATGAVPGLQRNTNSSRISSARRVAGQKSTLGRSPVPPLGPPPSAAGGASRRGGGLGLPVTPLKLSTLATQAL</sequence>
<dbReference type="SUPFAM" id="SSF47473">
    <property type="entry name" value="EF-hand"/>
    <property type="match status" value="1"/>
</dbReference>
<dbReference type="AlphaFoldDB" id="A0A383V814"/>
<reference evidence="2 3" key="1">
    <citation type="submission" date="2016-10" db="EMBL/GenBank/DDBJ databases">
        <authorList>
            <person name="Cai Z."/>
        </authorList>
    </citation>
    <scope>NUCLEOTIDE SEQUENCE [LARGE SCALE GENOMIC DNA]</scope>
</reference>
<feature type="region of interest" description="Disordered" evidence="1">
    <location>
        <begin position="244"/>
        <end position="298"/>
    </location>
</feature>
<name>A0A383V814_TETOB</name>
<keyword evidence="3" id="KW-1185">Reference proteome</keyword>
<evidence type="ECO:0000313" key="3">
    <source>
        <dbReference type="Proteomes" id="UP000256970"/>
    </source>
</evidence>
<protein>
    <recommendedName>
        <fullName evidence="4">EF-hand domain-containing protein</fullName>
    </recommendedName>
</protein>
<organism evidence="2 3">
    <name type="scientific">Tetradesmus obliquus</name>
    <name type="common">Green alga</name>
    <name type="synonym">Acutodesmus obliquus</name>
    <dbReference type="NCBI Taxonomy" id="3088"/>
    <lineage>
        <taxon>Eukaryota</taxon>
        <taxon>Viridiplantae</taxon>
        <taxon>Chlorophyta</taxon>
        <taxon>core chlorophytes</taxon>
        <taxon>Chlorophyceae</taxon>
        <taxon>CS clade</taxon>
        <taxon>Sphaeropleales</taxon>
        <taxon>Scenedesmaceae</taxon>
        <taxon>Tetradesmus</taxon>
    </lineage>
</organism>
<evidence type="ECO:0000256" key="1">
    <source>
        <dbReference type="SAM" id="MobiDB-lite"/>
    </source>
</evidence>
<dbReference type="Proteomes" id="UP000256970">
    <property type="component" value="Unassembled WGS sequence"/>
</dbReference>
<accession>A0A383V814</accession>
<evidence type="ECO:0000313" key="2">
    <source>
        <dbReference type="EMBL" id="SZX61727.1"/>
    </source>
</evidence>
<dbReference type="EMBL" id="FNXT01000171">
    <property type="protein sequence ID" value="SZX61727.1"/>
    <property type="molecule type" value="Genomic_DNA"/>
</dbReference>
<dbReference type="InterPro" id="IPR011992">
    <property type="entry name" value="EF-hand-dom_pair"/>
</dbReference>